<dbReference type="Proteomes" id="UP000790377">
    <property type="component" value="Unassembled WGS sequence"/>
</dbReference>
<evidence type="ECO:0000313" key="1">
    <source>
        <dbReference type="EMBL" id="KAH7903563.1"/>
    </source>
</evidence>
<name>A0ACB7ZRX3_9AGAM</name>
<comment type="caution">
    <text evidence="1">The sequence shown here is derived from an EMBL/GenBank/DDBJ whole genome shotgun (WGS) entry which is preliminary data.</text>
</comment>
<organism evidence="1 2">
    <name type="scientific">Hygrophoropsis aurantiaca</name>
    <dbReference type="NCBI Taxonomy" id="72124"/>
    <lineage>
        <taxon>Eukaryota</taxon>
        <taxon>Fungi</taxon>
        <taxon>Dikarya</taxon>
        <taxon>Basidiomycota</taxon>
        <taxon>Agaricomycotina</taxon>
        <taxon>Agaricomycetes</taxon>
        <taxon>Agaricomycetidae</taxon>
        <taxon>Boletales</taxon>
        <taxon>Coniophorineae</taxon>
        <taxon>Hygrophoropsidaceae</taxon>
        <taxon>Hygrophoropsis</taxon>
    </lineage>
</organism>
<dbReference type="EMBL" id="MU268887">
    <property type="protein sequence ID" value="KAH7903563.1"/>
    <property type="molecule type" value="Genomic_DNA"/>
</dbReference>
<gene>
    <name evidence="1" type="ORF">BJ138DRAFT_1167946</name>
</gene>
<accession>A0ACB7ZRX3</accession>
<sequence length="261" mass="29697">MSMLSWLKTQLALFLLAILVKGPIPRHIALEMDGNRRYARKNGKRVEEGHRQGYVSLDRAMKLCAFLQIRSVTVYAFSIENFNRPPDEVDAIMKLIEEKLREISQPGAALDEWGTRLRVLGKRELLPPAVQAAAEEAENRSCHNNKTILNFCMPYTSQHEITTAVRSVVHNALRDGDTHGFKITEQTIDDHLMTSLVGSPPLDVFVRTSGVKRLSGFLQWQCCEDTQIHMIDPCWPEFGLLDLLPILLDYQRKVWATASKK</sequence>
<proteinExistence type="predicted"/>
<protein>
    <submittedName>
        <fullName evidence="1">Decaprenyl diphosphate synthase-like protein</fullName>
    </submittedName>
</protein>
<evidence type="ECO:0000313" key="2">
    <source>
        <dbReference type="Proteomes" id="UP000790377"/>
    </source>
</evidence>
<keyword evidence="2" id="KW-1185">Reference proteome</keyword>
<reference evidence="1" key="1">
    <citation type="journal article" date="2021" name="New Phytol.">
        <title>Evolutionary innovations through gain and loss of genes in the ectomycorrhizal Boletales.</title>
        <authorList>
            <person name="Wu G."/>
            <person name="Miyauchi S."/>
            <person name="Morin E."/>
            <person name="Kuo A."/>
            <person name="Drula E."/>
            <person name="Varga T."/>
            <person name="Kohler A."/>
            <person name="Feng B."/>
            <person name="Cao Y."/>
            <person name="Lipzen A."/>
            <person name="Daum C."/>
            <person name="Hundley H."/>
            <person name="Pangilinan J."/>
            <person name="Johnson J."/>
            <person name="Barry K."/>
            <person name="LaButti K."/>
            <person name="Ng V."/>
            <person name="Ahrendt S."/>
            <person name="Min B."/>
            <person name="Choi I.G."/>
            <person name="Park H."/>
            <person name="Plett J.M."/>
            <person name="Magnuson J."/>
            <person name="Spatafora J.W."/>
            <person name="Nagy L.G."/>
            <person name="Henrissat B."/>
            <person name="Grigoriev I.V."/>
            <person name="Yang Z.L."/>
            <person name="Xu J."/>
            <person name="Martin F.M."/>
        </authorList>
    </citation>
    <scope>NUCLEOTIDE SEQUENCE</scope>
    <source>
        <strain evidence="1">ATCC 28755</strain>
    </source>
</reference>